<evidence type="ECO:0000256" key="4">
    <source>
        <dbReference type="ARBA" id="ARBA00023136"/>
    </source>
</evidence>
<protein>
    <recommendedName>
        <fullName evidence="6">GtrA/DPMS transmembrane domain-containing protein</fullName>
    </recommendedName>
</protein>
<accession>A0A0F9FJ96</accession>
<evidence type="ECO:0000256" key="2">
    <source>
        <dbReference type="ARBA" id="ARBA00022692"/>
    </source>
</evidence>
<dbReference type="GO" id="GO:0016020">
    <property type="term" value="C:membrane"/>
    <property type="evidence" value="ECO:0007669"/>
    <property type="project" value="UniProtKB-SubCell"/>
</dbReference>
<organism evidence="7">
    <name type="scientific">marine sediment metagenome</name>
    <dbReference type="NCBI Taxonomy" id="412755"/>
    <lineage>
        <taxon>unclassified sequences</taxon>
        <taxon>metagenomes</taxon>
        <taxon>ecological metagenomes</taxon>
    </lineage>
</organism>
<dbReference type="GO" id="GO:0000271">
    <property type="term" value="P:polysaccharide biosynthetic process"/>
    <property type="evidence" value="ECO:0007669"/>
    <property type="project" value="InterPro"/>
</dbReference>
<comment type="caution">
    <text evidence="7">The sequence shown here is derived from an EMBL/GenBank/DDBJ whole genome shotgun (WGS) entry which is preliminary data.</text>
</comment>
<feature type="domain" description="GtrA/DPMS transmembrane" evidence="6">
    <location>
        <begin position="16"/>
        <end position="69"/>
    </location>
</feature>
<dbReference type="InterPro" id="IPR007267">
    <property type="entry name" value="GtrA_DPMS_TM"/>
</dbReference>
<reference evidence="7" key="1">
    <citation type="journal article" date="2015" name="Nature">
        <title>Complex archaea that bridge the gap between prokaryotes and eukaryotes.</title>
        <authorList>
            <person name="Spang A."/>
            <person name="Saw J.H."/>
            <person name="Jorgensen S.L."/>
            <person name="Zaremba-Niedzwiedzka K."/>
            <person name="Martijn J."/>
            <person name="Lind A.E."/>
            <person name="van Eijk R."/>
            <person name="Schleper C."/>
            <person name="Guy L."/>
            <person name="Ettema T.J."/>
        </authorList>
    </citation>
    <scope>NUCLEOTIDE SEQUENCE</scope>
</reference>
<evidence type="ECO:0000256" key="1">
    <source>
        <dbReference type="ARBA" id="ARBA00004141"/>
    </source>
</evidence>
<evidence type="ECO:0000256" key="5">
    <source>
        <dbReference type="SAM" id="Phobius"/>
    </source>
</evidence>
<feature type="transmembrane region" description="Helical" evidence="5">
    <location>
        <begin position="40"/>
        <end position="60"/>
    </location>
</feature>
<dbReference type="AlphaFoldDB" id="A0A0F9FJ96"/>
<feature type="transmembrane region" description="Helical" evidence="5">
    <location>
        <begin position="12"/>
        <end position="34"/>
    </location>
</feature>
<dbReference type="EMBL" id="LAZR01021112">
    <property type="protein sequence ID" value="KKL86459.1"/>
    <property type="molecule type" value="Genomic_DNA"/>
</dbReference>
<evidence type="ECO:0000259" key="6">
    <source>
        <dbReference type="Pfam" id="PF04138"/>
    </source>
</evidence>
<dbReference type="Pfam" id="PF04138">
    <property type="entry name" value="GtrA_DPMS_TM"/>
    <property type="match status" value="1"/>
</dbReference>
<gene>
    <name evidence="7" type="ORF">LCGC14_1944500</name>
</gene>
<keyword evidence="4 5" id="KW-0472">Membrane</keyword>
<evidence type="ECO:0000313" key="7">
    <source>
        <dbReference type="EMBL" id="KKL86459.1"/>
    </source>
</evidence>
<evidence type="ECO:0000256" key="3">
    <source>
        <dbReference type="ARBA" id="ARBA00022989"/>
    </source>
</evidence>
<name>A0A0F9FJ96_9ZZZZ</name>
<keyword evidence="2 5" id="KW-0812">Transmembrane</keyword>
<sequence>MKNVWYSDHILAQALRFSVVGGTGYLLYLVWYYGAIEMGISQLIAILTAPLANITYNFFLHRGWTFKRRI</sequence>
<keyword evidence="3 5" id="KW-1133">Transmembrane helix</keyword>
<proteinExistence type="predicted"/>
<comment type="subcellular location">
    <subcellularLocation>
        <location evidence="1">Membrane</location>
        <topology evidence="1">Multi-pass membrane protein</topology>
    </subcellularLocation>
</comment>